<reference evidence="2" key="3">
    <citation type="submission" date="2015-06" db="UniProtKB">
        <authorList>
            <consortium name="EnsemblMetazoa"/>
        </authorList>
    </citation>
    <scope>IDENTIFICATION</scope>
</reference>
<reference evidence="1 3" key="2">
    <citation type="journal article" date="2013" name="Nature">
        <title>Insights into bilaterian evolution from three spiralian genomes.</title>
        <authorList>
            <person name="Simakov O."/>
            <person name="Marletaz F."/>
            <person name="Cho S.J."/>
            <person name="Edsinger-Gonzales E."/>
            <person name="Havlak P."/>
            <person name="Hellsten U."/>
            <person name="Kuo D.H."/>
            <person name="Larsson T."/>
            <person name="Lv J."/>
            <person name="Arendt D."/>
            <person name="Savage R."/>
            <person name="Osoegawa K."/>
            <person name="de Jong P."/>
            <person name="Grimwood J."/>
            <person name="Chapman J.A."/>
            <person name="Shapiro H."/>
            <person name="Aerts A."/>
            <person name="Otillar R.P."/>
            <person name="Terry A.Y."/>
            <person name="Boore J.L."/>
            <person name="Grigoriev I.V."/>
            <person name="Lindberg D.R."/>
            <person name="Seaver E.C."/>
            <person name="Weisblat D.A."/>
            <person name="Putnam N.H."/>
            <person name="Rokhsar D.S."/>
        </authorList>
    </citation>
    <scope>NUCLEOTIDE SEQUENCE</scope>
    <source>
        <strain evidence="1 3">I ESC-2004</strain>
    </source>
</reference>
<keyword evidence="3" id="KW-1185">Reference proteome</keyword>
<dbReference type="EMBL" id="KB312312">
    <property type="protein sequence ID" value="ELT87455.1"/>
    <property type="molecule type" value="Genomic_DNA"/>
</dbReference>
<evidence type="ECO:0000313" key="2">
    <source>
        <dbReference type="EnsemblMetazoa" id="CapteP198829"/>
    </source>
</evidence>
<sequence length="422" mass="48027">MSPMTARSKKKSQTQRRRARTRYFYQGKQLCVTTFGFLYNVCYDRIQRLSAHYQQNGLCPVESQKRGAHGHKKALSFEDISRVVNFLKTYAEDHALVLPGGVPGFWRDNVVLLPSSHTKTFVYGKYKESIRDAHGWKIELLLTLEAASTACTSLPPNDGSVLGCQQSMQLIYRSGNLSEEEKSAKLSKMESHLSRVREERAFYKELLEESKKTCKDLAISELEQSAPCSRPVSMHYSFDYAQQVHLPSDPLQPGPMYFLTPRKLGLFGVCCEGIPKQVNFLVDEAHCTSKGSNAVCSFFHFFLENYGLGETDVHLHCDNCSGQNKNNFVLYYLAWRVAMGLHKTIKIQSRFTRVHGVGGEGERCLQHRPTYWKERRSLSRSTLGMPICLHMANTRRASKKTTISSKDQEIGERFCDLTGDLF</sequence>
<accession>R7T7Q7</accession>
<dbReference type="AlphaFoldDB" id="R7T7Q7"/>
<dbReference type="OrthoDB" id="6152653at2759"/>
<dbReference type="Proteomes" id="UP000014760">
    <property type="component" value="Unassembled WGS sequence"/>
</dbReference>
<name>R7T7Q7_CAPTE</name>
<dbReference type="PANTHER" id="PTHR34415:SF1">
    <property type="entry name" value="INTEGRASE CATALYTIC DOMAIN-CONTAINING PROTEIN"/>
    <property type="match status" value="1"/>
</dbReference>
<dbReference type="EMBL" id="AMQN01003617">
    <property type="status" value="NOT_ANNOTATED_CDS"/>
    <property type="molecule type" value="Genomic_DNA"/>
</dbReference>
<proteinExistence type="predicted"/>
<gene>
    <name evidence="1" type="ORF">CAPTEDRAFT_198829</name>
</gene>
<organism evidence="1">
    <name type="scientific">Capitella teleta</name>
    <name type="common">Polychaete worm</name>
    <dbReference type="NCBI Taxonomy" id="283909"/>
    <lineage>
        <taxon>Eukaryota</taxon>
        <taxon>Metazoa</taxon>
        <taxon>Spiralia</taxon>
        <taxon>Lophotrochozoa</taxon>
        <taxon>Annelida</taxon>
        <taxon>Polychaeta</taxon>
        <taxon>Sedentaria</taxon>
        <taxon>Scolecida</taxon>
        <taxon>Capitellidae</taxon>
        <taxon>Capitella</taxon>
    </lineage>
</organism>
<dbReference type="PANTHER" id="PTHR34415">
    <property type="entry name" value="INTEGRASE CATALYTIC DOMAIN-CONTAINING PROTEIN"/>
    <property type="match status" value="1"/>
</dbReference>
<protein>
    <submittedName>
        <fullName evidence="1 2">Uncharacterized protein</fullName>
    </submittedName>
</protein>
<dbReference type="EnsemblMetazoa" id="CapteT198829">
    <property type="protein sequence ID" value="CapteP198829"/>
    <property type="gene ID" value="CapteG198829"/>
</dbReference>
<evidence type="ECO:0000313" key="3">
    <source>
        <dbReference type="Proteomes" id="UP000014760"/>
    </source>
</evidence>
<evidence type="ECO:0000313" key="1">
    <source>
        <dbReference type="EMBL" id="ELT87455.1"/>
    </source>
</evidence>
<reference evidence="3" key="1">
    <citation type="submission" date="2012-12" db="EMBL/GenBank/DDBJ databases">
        <authorList>
            <person name="Hellsten U."/>
            <person name="Grimwood J."/>
            <person name="Chapman J.A."/>
            <person name="Shapiro H."/>
            <person name="Aerts A."/>
            <person name="Otillar R.P."/>
            <person name="Terry A.Y."/>
            <person name="Boore J.L."/>
            <person name="Simakov O."/>
            <person name="Marletaz F."/>
            <person name="Cho S.-J."/>
            <person name="Edsinger-Gonzales E."/>
            <person name="Havlak P."/>
            <person name="Kuo D.-H."/>
            <person name="Larsson T."/>
            <person name="Lv J."/>
            <person name="Arendt D."/>
            <person name="Savage R."/>
            <person name="Osoegawa K."/>
            <person name="de Jong P."/>
            <person name="Lindberg D.R."/>
            <person name="Seaver E.C."/>
            <person name="Weisblat D.A."/>
            <person name="Putnam N.H."/>
            <person name="Grigoriev I.V."/>
            <person name="Rokhsar D.S."/>
        </authorList>
    </citation>
    <scope>NUCLEOTIDE SEQUENCE</scope>
    <source>
        <strain evidence="3">I ESC-2004</strain>
    </source>
</reference>
<dbReference type="HOGENOM" id="CLU_650926_0_0_1"/>
<dbReference type="OMA" id="RTWHELY"/>